<protein>
    <submittedName>
        <fullName evidence="4">Prephenate dehydrogenase</fullName>
    </submittedName>
</protein>
<dbReference type="PANTHER" id="PTHR21363:SF0">
    <property type="entry name" value="PREPHENATE DEHYDROGENASE [NADP(+)]"/>
    <property type="match status" value="1"/>
</dbReference>
<dbReference type="EMBL" id="BJYT01000013">
    <property type="protein sequence ID" value="GEO10851.1"/>
    <property type="molecule type" value="Genomic_DNA"/>
</dbReference>
<dbReference type="Pfam" id="PF02153">
    <property type="entry name" value="PDH_N"/>
    <property type="match status" value="1"/>
</dbReference>
<accession>A0A512BFV8</accession>
<dbReference type="GO" id="GO:0006571">
    <property type="term" value="P:tyrosine biosynthetic process"/>
    <property type="evidence" value="ECO:0007669"/>
    <property type="project" value="InterPro"/>
</dbReference>
<dbReference type="OrthoDB" id="9802008at2"/>
<evidence type="ECO:0000313" key="4">
    <source>
        <dbReference type="EMBL" id="GEO10851.1"/>
    </source>
</evidence>
<dbReference type="Proteomes" id="UP000321513">
    <property type="component" value="Unassembled WGS sequence"/>
</dbReference>
<keyword evidence="2" id="KW-0812">Transmembrane</keyword>
<dbReference type="AlphaFoldDB" id="A0A512BFV8"/>
<keyword evidence="1" id="KW-0560">Oxidoreductase</keyword>
<organism evidence="4 5">
    <name type="scientific">Segetibacter aerophilus</name>
    <dbReference type="NCBI Taxonomy" id="670293"/>
    <lineage>
        <taxon>Bacteria</taxon>
        <taxon>Pseudomonadati</taxon>
        <taxon>Bacteroidota</taxon>
        <taxon>Chitinophagia</taxon>
        <taxon>Chitinophagales</taxon>
        <taxon>Chitinophagaceae</taxon>
        <taxon>Segetibacter</taxon>
    </lineage>
</organism>
<dbReference type="PANTHER" id="PTHR21363">
    <property type="entry name" value="PREPHENATE DEHYDROGENASE"/>
    <property type="match status" value="1"/>
</dbReference>
<dbReference type="Gene3D" id="3.40.50.720">
    <property type="entry name" value="NAD(P)-binding Rossmann-like Domain"/>
    <property type="match status" value="1"/>
</dbReference>
<dbReference type="Pfam" id="PF20463">
    <property type="entry name" value="PDH_C"/>
    <property type="match status" value="1"/>
</dbReference>
<dbReference type="GO" id="GO:0070403">
    <property type="term" value="F:NAD+ binding"/>
    <property type="evidence" value="ECO:0007669"/>
    <property type="project" value="InterPro"/>
</dbReference>
<dbReference type="SUPFAM" id="SSF51735">
    <property type="entry name" value="NAD(P)-binding Rossmann-fold domains"/>
    <property type="match status" value="1"/>
</dbReference>
<keyword evidence="5" id="KW-1185">Reference proteome</keyword>
<evidence type="ECO:0000256" key="1">
    <source>
        <dbReference type="ARBA" id="ARBA00023002"/>
    </source>
</evidence>
<keyword evidence="2" id="KW-0472">Membrane</keyword>
<evidence type="ECO:0000259" key="3">
    <source>
        <dbReference type="PROSITE" id="PS51176"/>
    </source>
</evidence>
<dbReference type="GO" id="GO:0004665">
    <property type="term" value="F:prephenate dehydrogenase (NADP+) activity"/>
    <property type="evidence" value="ECO:0007669"/>
    <property type="project" value="InterPro"/>
</dbReference>
<reference evidence="4 5" key="1">
    <citation type="submission" date="2019-07" db="EMBL/GenBank/DDBJ databases">
        <title>Whole genome shotgun sequence of Segetibacter aerophilus NBRC 106135.</title>
        <authorList>
            <person name="Hosoyama A."/>
            <person name="Uohara A."/>
            <person name="Ohji S."/>
            <person name="Ichikawa N."/>
        </authorList>
    </citation>
    <scope>NUCLEOTIDE SEQUENCE [LARGE SCALE GENOMIC DNA]</scope>
    <source>
        <strain evidence="4 5">NBRC 106135</strain>
    </source>
</reference>
<dbReference type="RefSeq" id="WP_147204963.1">
    <property type="nucleotide sequence ID" value="NZ_BJYT01000013.1"/>
</dbReference>
<comment type="caution">
    <text evidence="4">The sequence shown here is derived from an EMBL/GenBank/DDBJ whole genome shotgun (WGS) entry which is preliminary data.</text>
</comment>
<dbReference type="SUPFAM" id="SSF48179">
    <property type="entry name" value="6-phosphogluconate dehydrogenase C-terminal domain-like"/>
    <property type="match status" value="1"/>
</dbReference>
<dbReference type="InterPro" id="IPR003099">
    <property type="entry name" value="Prephen_DH"/>
</dbReference>
<evidence type="ECO:0000313" key="5">
    <source>
        <dbReference type="Proteomes" id="UP000321513"/>
    </source>
</evidence>
<dbReference type="InterPro" id="IPR046826">
    <property type="entry name" value="PDH_N"/>
</dbReference>
<dbReference type="InterPro" id="IPR050812">
    <property type="entry name" value="Preph/Arog_dehydrog"/>
</dbReference>
<dbReference type="InterPro" id="IPR008927">
    <property type="entry name" value="6-PGluconate_DH-like_C_sf"/>
</dbReference>
<keyword evidence="2" id="KW-1133">Transmembrane helix</keyword>
<proteinExistence type="predicted"/>
<feature type="transmembrane region" description="Helical" evidence="2">
    <location>
        <begin position="17"/>
        <end position="38"/>
    </location>
</feature>
<dbReference type="PROSITE" id="PS51176">
    <property type="entry name" value="PDH_ADH"/>
    <property type="match status" value="1"/>
</dbReference>
<name>A0A512BFV8_9BACT</name>
<dbReference type="InterPro" id="IPR046825">
    <property type="entry name" value="PDH_C"/>
</dbReference>
<dbReference type="InterPro" id="IPR036291">
    <property type="entry name" value="NAD(P)-bd_dom_sf"/>
</dbReference>
<dbReference type="Gene3D" id="1.10.3660.10">
    <property type="entry name" value="6-phosphogluconate dehydrogenase C-terminal like domain"/>
    <property type="match status" value="1"/>
</dbReference>
<evidence type="ECO:0000256" key="2">
    <source>
        <dbReference type="SAM" id="Phobius"/>
    </source>
</evidence>
<dbReference type="GO" id="GO:0008977">
    <property type="term" value="F:prephenate dehydrogenase (NAD+) activity"/>
    <property type="evidence" value="ECO:0007669"/>
    <property type="project" value="InterPro"/>
</dbReference>
<feature type="domain" description="Prephenate/arogenate dehydrogenase" evidence="3">
    <location>
        <begin position="20"/>
        <end position="298"/>
    </location>
</feature>
<sequence length="298" mass="32779">MISTEKHINKVDTDKTVSLLTVTIIGTGLIGGSLGLVLKDRGLAKHVIAVDNKPENQQRALELGIADEVLPIKEAIAKSDLIVLAVPVDALHSLLPAILDEVQDQVVMDMGSTKESAIGLVADHPKRGRYVATHPMWGTEYSGPAAAVKTAFADKATVICDAENSDEDALRMVQEMYTAIGMHLIYMNATAHDLHAAYVSHISHITSFALANTVLEKEKEDEAIFELASGGFESTVRLAKSNPAMWVPIFKQNRENVLDVLNEHITQLRKFKSCLEKENYEYLQELIENANGIRRILK</sequence>
<gene>
    <name evidence="4" type="ORF">SAE01_33470</name>
</gene>
<dbReference type="NCBIfam" id="NF006307">
    <property type="entry name" value="PRK08507.1"/>
    <property type="match status" value="1"/>
</dbReference>